<dbReference type="EnsemblPlants" id="ORUFI04G05570.7">
    <property type="protein sequence ID" value="ORUFI04G05570.7"/>
    <property type="gene ID" value="ORUFI04G05570"/>
</dbReference>
<keyword evidence="1" id="KW-0812">Transmembrane</keyword>
<evidence type="ECO:0000256" key="1">
    <source>
        <dbReference type="SAM" id="Phobius"/>
    </source>
</evidence>
<name>A0A0E0P669_ORYRU</name>
<protein>
    <submittedName>
        <fullName evidence="2">Uncharacterized protein</fullName>
    </submittedName>
</protein>
<dbReference type="Proteomes" id="UP000008022">
    <property type="component" value="Unassembled WGS sequence"/>
</dbReference>
<accession>A0A0E0P669</accession>
<reference evidence="2" key="2">
    <citation type="submission" date="2015-06" db="UniProtKB">
        <authorList>
            <consortium name="EnsemblPlants"/>
        </authorList>
    </citation>
    <scope>IDENTIFICATION</scope>
</reference>
<feature type="transmembrane region" description="Helical" evidence="1">
    <location>
        <begin position="17"/>
        <end position="37"/>
    </location>
</feature>
<keyword evidence="3" id="KW-1185">Reference proteome</keyword>
<proteinExistence type="predicted"/>
<reference evidence="3" key="1">
    <citation type="submission" date="2013-06" db="EMBL/GenBank/DDBJ databases">
        <authorList>
            <person name="Zhao Q."/>
        </authorList>
    </citation>
    <scope>NUCLEOTIDE SEQUENCE</scope>
    <source>
        <strain evidence="3">cv. W1943</strain>
    </source>
</reference>
<dbReference type="HOGENOM" id="CLU_2447203_0_0_1"/>
<evidence type="ECO:0000313" key="3">
    <source>
        <dbReference type="Proteomes" id="UP000008022"/>
    </source>
</evidence>
<dbReference type="Gramene" id="ORUFI04G05570.4">
    <property type="protein sequence ID" value="ORUFI04G05570.4"/>
    <property type="gene ID" value="ORUFI04G05570"/>
</dbReference>
<organism evidence="2 3">
    <name type="scientific">Oryza rufipogon</name>
    <name type="common">Brownbeard rice</name>
    <name type="synonym">Asian wild rice</name>
    <dbReference type="NCBI Taxonomy" id="4529"/>
    <lineage>
        <taxon>Eukaryota</taxon>
        <taxon>Viridiplantae</taxon>
        <taxon>Streptophyta</taxon>
        <taxon>Embryophyta</taxon>
        <taxon>Tracheophyta</taxon>
        <taxon>Spermatophyta</taxon>
        <taxon>Magnoliopsida</taxon>
        <taxon>Liliopsida</taxon>
        <taxon>Poales</taxon>
        <taxon>Poaceae</taxon>
        <taxon>BOP clade</taxon>
        <taxon>Oryzoideae</taxon>
        <taxon>Oryzeae</taxon>
        <taxon>Oryzinae</taxon>
        <taxon>Oryza</taxon>
    </lineage>
</organism>
<dbReference type="EnsemblPlants" id="ORUFI04G05570.4">
    <property type="protein sequence ID" value="ORUFI04G05570.4"/>
    <property type="gene ID" value="ORUFI04G05570"/>
</dbReference>
<keyword evidence="1" id="KW-0472">Membrane</keyword>
<dbReference type="AlphaFoldDB" id="A0A0E0P669"/>
<keyword evidence="1" id="KW-1133">Transmembrane helix</keyword>
<sequence length="90" mass="10598">MHLINLLALCRLEPEDYIVVFHVIVAMFTLPILFRCLQTHIYIVSHVYSLHLSNYIASVPHKHSCMYTHIYIRNTRLPFKVIRSGPVICY</sequence>
<dbReference type="Gramene" id="ORUFI04G05570.7">
    <property type="protein sequence ID" value="ORUFI04G05570.7"/>
    <property type="gene ID" value="ORUFI04G05570"/>
</dbReference>
<evidence type="ECO:0000313" key="2">
    <source>
        <dbReference type="EnsemblPlants" id="ORUFI04G05570.7"/>
    </source>
</evidence>